<protein>
    <submittedName>
        <fullName evidence="1">Uncharacterized protein</fullName>
    </submittedName>
</protein>
<gene>
    <name evidence="1" type="ORF">EYF80_066958</name>
</gene>
<reference evidence="1 2" key="1">
    <citation type="submission" date="2019-03" db="EMBL/GenBank/DDBJ databases">
        <title>First draft genome of Liparis tanakae, snailfish: a comprehensive survey of snailfish specific genes.</title>
        <authorList>
            <person name="Kim W."/>
            <person name="Song I."/>
            <person name="Jeong J.-H."/>
            <person name="Kim D."/>
            <person name="Kim S."/>
            <person name="Ryu S."/>
            <person name="Song J.Y."/>
            <person name="Lee S.K."/>
        </authorList>
    </citation>
    <scope>NUCLEOTIDE SEQUENCE [LARGE SCALE GENOMIC DNA]</scope>
    <source>
        <tissue evidence="1">Muscle</tissue>
    </source>
</reference>
<keyword evidence="2" id="KW-1185">Reference proteome</keyword>
<dbReference type="Proteomes" id="UP000314294">
    <property type="component" value="Unassembled WGS sequence"/>
</dbReference>
<dbReference type="AlphaFoldDB" id="A0A4Z2E219"/>
<comment type="caution">
    <text evidence="1">The sequence shown here is derived from an EMBL/GenBank/DDBJ whole genome shotgun (WGS) entry which is preliminary data.</text>
</comment>
<proteinExistence type="predicted"/>
<evidence type="ECO:0000313" key="1">
    <source>
        <dbReference type="EMBL" id="TNN22926.1"/>
    </source>
</evidence>
<dbReference type="EMBL" id="SRLO01020459">
    <property type="protein sequence ID" value="TNN22926.1"/>
    <property type="molecule type" value="Genomic_DNA"/>
</dbReference>
<accession>A0A4Z2E219</accession>
<evidence type="ECO:0000313" key="2">
    <source>
        <dbReference type="Proteomes" id="UP000314294"/>
    </source>
</evidence>
<sequence length="229" mass="24168">MIGSAEDSVRSALQTQEERLSRIEQLISGRYKELHDQQSSLTEQLRDMLLPSEPVEASCCSQSPDRSALAVPVGYSPCLVGAPAVLHCPLAATAVPVWYSPCLASSCCRLCAAVLVDPSSLCPFSVLVDSGFPYPCPVSFPAGPSSPCPFFSPTGSSPSCSYSVPSVPSTIPAGSRPRPFLCLVLQLPVPVLRPTPPSAFCLGVALQPTPQTASAMPLSLRRLRSTHPC</sequence>
<organism evidence="1 2">
    <name type="scientific">Liparis tanakae</name>
    <name type="common">Tanaka's snailfish</name>
    <dbReference type="NCBI Taxonomy" id="230148"/>
    <lineage>
        <taxon>Eukaryota</taxon>
        <taxon>Metazoa</taxon>
        <taxon>Chordata</taxon>
        <taxon>Craniata</taxon>
        <taxon>Vertebrata</taxon>
        <taxon>Euteleostomi</taxon>
        <taxon>Actinopterygii</taxon>
        <taxon>Neopterygii</taxon>
        <taxon>Teleostei</taxon>
        <taxon>Neoteleostei</taxon>
        <taxon>Acanthomorphata</taxon>
        <taxon>Eupercaria</taxon>
        <taxon>Perciformes</taxon>
        <taxon>Cottioidei</taxon>
        <taxon>Cottales</taxon>
        <taxon>Liparidae</taxon>
        <taxon>Liparis</taxon>
    </lineage>
</organism>
<name>A0A4Z2E219_9TELE</name>